<dbReference type="EMBL" id="LEKV01010912">
    <property type="protein sequence ID" value="KVE34071.1"/>
    <property type="molecule type" value="Genomic_DNA"/>
</dbReference>
<dbReference type="CDD" id="cd02242">
    <property type="entry name" value="cupin_11S_legumin_N"/>
    <property type="match status" value="1"/>
</dbReference>
<keyword evidence="4 5" id="KW-1015">Disulfide bond</keyword>
<dbReference type="InterPro" id="IPR014710">
    <property type="entry name" value="RmlC-like_jellyroll"/>
</dbReference>
<evidence type="ECO:0000256" key="3">
    <source>
        <dbReference type="ARBA" id="ARBA00023129"/>
    </source>
</evidence>
<sequence length="196" mass="22149">MPGCPETYEVSQQVGGFQDRHQKLYNIRQGDIIAIPAGAAHWIYNDGQQELRFYLAGNPQKEHQQQQSPWGSKGQSQEEGSGNIFQGFEVEILAKAFNVDRETAQMLQCQLDQRGHIVMVERGLQVIRPPMSIQEQQRGRNGIDETICSLKIRENIDDASRADFYNPQAGSCTHLNSLKFPILKFLQLGAQRGVLH</sequence>
<dbReference type="GO" id="GO:0045735">
    <property type="term" value="F:nutrient reservoir activity"/>
    <property type="evidence" value="ECO:0007669"/>
    <property type="project" value="UniProtKB-KW"/>
</dbReference>
<feature type="non-terminal residue" evidence="8">
    <location>
        <position position="196"/>
    </location>
</feature>
<organism evidence="8 9">
    <name type="scientific">Cynara cardunculus var. scolymus</name>
    <name type="common">Globe artichoke</name>
    <name type="synonym">Cynara scolymus</name>
    <dbReference type="NCBI Taxonomy" id="59895"/>
    <lineage>
        <taxon>Eukaryota</taxon>
        <taxon>Viridiplantae</taxon>
        <taxon>Streptophyta</taxon>
        <taxon>Embryophyta</taxon>
        <taxon>Tracheophyta</taxon>
        <taxon>Spermatophyta</taxon>
        <taxon>Magnoliopsida</taxon>
        <taxon>eudicotyledons</taxon>
        <taxon>Gunneridae</taxon>
        <taxon>Pentapetalae</taxon>
        <taxon>asterids</taxon>
        <taxon>campanulids</taxon>
        <taxon>Asterales</taxon>
        <taxon>Asteraceae</taxon>
        <taxon>Carduoideae</taxon>
        <taxon>Cardueae</taxon>
        <taxon>Carduinae</taxon>
        <taxon>Cynara</taxon>
    </lineage>
</organism>
<evidence type="ECO:0000256" key="2">
    <source>
        <dbReference type="ARBA" id="ARBA00022761"/>
    </source>
</evidence>
<dbReference type="InterPro" id="IPR006044">
    <property type="entry name" value="11S_seedstore_pln"/>
</dbReference>
<keyword evidence="3 5" id="KW-0708">Seed storage protein</keyword>
<dbReference type="AlphaFoldDB" id="A0A118DT68"/>
<evidence type="ECO:0000256" key="5">
    <source>
        <dbReference type="RuleBase" id="RU003681"/>
    </source>
</evidence>
<dbReference type="Gene3D" id="2.60.120.10">
    <property type="entry name" value="Jelly Rolls"/>
    <property type="match status" value="3"/>
</dbReference>
<dbReference type="PANTHER" id="PTHR31189">
    <property type="entry name" value="OS03G0336100 PROTEIN-RELATED"/>
    <property type="match status" value="1"/>
</dbReference>
<feature type="region of interest" description="Disordered" evidence="6">
    <location>
        <begin position="59"/>
        <end position="80"/>
    </location>
</feature>
<dbReference type="PROSITE" id="PS00305">
    <property type="entry name" value="11S_SEED_STORAGE"/>
    <property type="match status" value="1"/>
</dbReference>
<evidence type="ECO:0000256" key="4">
    <source>
        <dbReference type="ARBA" id="ARBA00023157"/>
    </source>
</evidence>
<name>A0A118DT68_CYNCS</name>
<evidence type="ECO:0000313" key="8">
    <source>
        <dbReference type="EMBL" id="KVE34071.1"/>
    </source>
</evidence>
<dbReference type="PRINTS" id="PR00439">
    <property type="entry name" value="11SGLOBULIN"/>
</dbReference>
<dbReference type="PANTHER" id="PTHR31189:SF48">
    <property type="entry name" value="LEGUMIN B"/>
    <property type="match status" value="1"/>
</dbReference>
<evidence type="ECO:0000256" key="6">
    <source>
        <dbReference type="SAM" id="MobiDB-lite"/>
    </source>
</evidence>
<comment type="subunit">
    <text evidence="5">Hexamer; each subunit is composed of an acidic and a basic chain derived from a single precursor and linked by a disulfide bond.</text>
</comment>
<dbReference type="Gramene" id="KVE34071">
    <property type="protein sequence ID" value="KVE34071"/>
    <property type="gene ID" value="Ccrd_024008"/>
</dbReference>
<accession>A0A118DT68</accession>
<feature type="domain" description="Cupin type-1" evidence="7">
    <location>
        <begin position="16"/>
        <end position="104"/>
    </location>
</feature>
<feature type="compositionally biased region" description="Low complexity" evidence="6">
    <location>
        <begin position="71"/>
        <end position="80"/>
    </location>
</feature>
<proteinExistence type="inferred from homology"/>
<dbReference type="Pfam" id="PF00190">
    <property type="entry name" value="Cupin_1"/>
    <property type="match status" value="1"/>
</dbReference>
<protein>
    <submittedName>
        <fullName evidence="8">11-S seed storage protein, plant</fullName>
    </submittedName>
</protein>
<evidence type="ECO:0000259" key="7">
    <source>
        <dbReference type="Pfam" id="PF00190"/>
    </source>
</evidence>
<dbReference type="InterPro" id="IPR050253">
    <property type="entry name" value="Seed_Storage-Functional"/>
</dbReference>
<keyword evidence="9" id="KW-1185">Reference proteome</keyword>
<dbReference type="InterPro" id="IPR006045">
    <property type="entry name" value="Cupin_1"/>
</dbReference>
<evidence type="ECO:0000313" key="9">
    <source>
        <dbReference type="Proteomes" id="UP000243975"/>
    </source>
</evidence>
<evidence type="ECO:0000256" key="1">
    <source>
        <dbReference type="ARBA" id="ARBA00007178"/>
    </source>
</evidence>
<comment type="caution">
    <text evidence="8">The sequence shown here is derived from an EMBL/GenBank/DDBJ whole genome shotgun (WGS) entry which is preliminary data.</text>
</comment>
<comment type="similarity">
    <text evidence="1 5">Belongs to the 11S seed storage protein (globulins) family.</text>
</comment>
<reference evidence="8 9" key="1">
    <citation type="journal article" date="2016" name="Sci. Rep.">
        <title>The genome sequence of the outbreeding globe artichoke constructed de novo incorporating a phase-aware low-pass sequencing strategy of F1 progeny.</title>
        <authorList>
            <person name="Scaglione D."/>
            <person name="Reyes-Chin-Wo S."/>
            <person name="Acquadro A."/>
            <person name="Froenicke L."/>
            <person name="Portis E."/>
            <person name="Beitel C."/>
            <person name="Tirone M."/>
            <person name="Mauro R."/>
            <person name="Lo Monaco A."/>
            <person name="Mauromicale G."/>
            <person name="Faccioli P."/>
            <person name="Cattivelli L."/>
            <person name="Rieseberg L."/>
            <person name="Michelmore R."/>
            <person name="Lanteri S."/>
        </authorList>
    </citation>
    <scope>NUCLEOTIDE SEQUENCE [LARGE SCALE GENOMIC DNA]</scope>
    <source>
        <strain evidence="8">2C</strain>
    </source>
</reference>
<dbReference type="InterPro" id="IPR011051">
    <property type="entry name" value="RmlC_Cupin_sf"/>
</dbReference>
<comment type="function">
    <text evidence="5">Seed storage protein.</text>
</comment>
<keyword evidence="2 5" id="KW-0758">Storage protein</keyword>
<dbReference type="STRING" id="59895.A0A118DT68"/>
<dbReference type="SUPFAM" id="SSF51182">
    <property type="entry name" value="RmlC-like cupins"/>
    <property type="match status" value="2"/>
</dbReference>
<gene>
    <name evidence="8" type="ORF">Ccrd_024008</name>
</gene>
<dbReference type="Proteomes" id="UP000243975">
    <property type="component" value="Unassembled WGS sequence"/>
</dbReference>
<dbReference type="InterPro" id="IPR022379">
    <property type="entry name" value="11S_seedstore_CS"/>
</dbReference>
<dbReference type="OMA" id="IMPTSSE"/>